<dbReference type="EMBL" id="ML736399">
    <property type="protein sequence ID" value="KAE8371760.1"/>
    <property type="molecule type" value="Genomic_DNA"/>
</dbReference>
<keyword evidence="2" id="KW-1185">Reference proteome</keyword>
<evidence type="ECO:0000313" key="2">
    <source>
        <dbReference type="Proteomes" id="UP000326198"/>
    </source>
</evidence>
<dbReference type="OrthoDB" id="62952at2759"/>
<evidence type="ECO:0000313" key="1">
    <source>
        <dbReference type="EMBL" id="KAE8371760.1"/>
    </source>
</evidence>
<reference evidence="1 2" key="1">
    <citation type="submission" date="2019-04" db="EMBL/GenBank/DDBJ databases">
        <title>Friends and foes A comparative genomics studyof 23 Aspergillus species from section Flavi.</title>
        <authorList>
            <consortium name="DOE Joint Genome Institute"/>
            <person name="Kjaerbolling I."/>
            <person name="Vesth T."/>
            <person name="Frisvad J.C."/>
            <person name="Nybo J.L."/>
            <person name="Theobald S."/>
            <person name="Kildgaard S."/>
            <person name="Isbrandt T."/>
            <person name="Kuo A."/>
            <person name="Sato A."/>
            <person name="Lyhne E.K."/>
            <person name="Kogle M.E."/>
            <person name="Wiebenga A."/>
            <person name="Kun R.S."/>
            <person name="Lubbers R.J."/>
            <person name="Makela M.R."/>
            <person name="Barry K."/>
            <person name="Chovatia M."/>
            <person name="Clum A."/>
            <person name="Daum C."/>
            <person name="Haridas S."/>
            <person name="He G."/>
            <person name="LaButti K."/>
            <person name="Lipzen A."/>
            <person name="Mondo S."/>
            <person name="Riley R."/>
            <person name="Salamov A."/>
            <person name="Simmons B.A."/>
            <person name="Magnuson J.K."/>
            <person name="Henrissat B."/>
            <person name="Mortensen U.H."/>
            <person name="Larsen T.O."/>
            <person name="Devries R.P."/>
            <person name="Grigoriev I.V."/>
            <person name="Machida M."/>
            <person name="Baker S.E."/>
            <person name="Andersen M.R."/>
        </authorList>
    </citation>
    <scope>NUCLEOTIDE SEQUENCE [LARGE SCALE GENOMIC DNA]</scope>
    <source>
        <strain evidence="1 2">IBT 29228</strain>
    </source>
</reference>
<gene>
    <name evidence="1" type="ORF">BDV26DRAFT_298498</name>
</gene>
<accession>A0A5N7ASN0</accession>
<sequence>MSLVTATRAQNPMPTGFLDLPYELRHRIYCHCIPRRKQVDVQLLFPGLSYDSYMEGGFLRLSKQIAEECLDILYGENIFRLCLNGKGEYYMRNNFTEKNRHRMRYLIVTADPAGVSYERSTPDDSLWATILPRLKCLLLIAEQPIQARRYYDAPTLRQDIDTWLAWIRPYLESFGQHIPEPLSVTVDDDDRKETRELVQKYLPPSCRLKRSALGDFLFRRGRFSIESGYWDDCYDGPTSSQDV</sequence>
<name>A0A5N7ASN0_9EURO</name>
<proteinExistence type="predicted"/>
<organism evidence="1 2">
    <name type="scientific">Aspergillus bertholletiae</name>
    <dbReference type="NCBI Taxonomy" id="1226010"/>
    <lineage>
        <taxon>Eukaryota</taxon>
        <taxon>Fungi</taxon>
        <taxon>Dikarya</taxon>
        <taxon>Ascomycota</taxon>
        <taxon>Pezizomycotina</taxon>
        <taxon>Eurotiomycetes</taxon>
        <taxon>Eurotiomycetidae</taxon>
        <taxon>Eurotiales</taxon>
        <taxon>Aspergillaceae</taxon>
        <taxon>Aspergillus</taxon>
        <taxon>Aspergillus subgen. Circumdati</taxon>
    </lineage>
</organism>
<protein>
    <submittedName>
        <fullName evidence="1">Uncharacterized protein</fullName>
    </submittedName>
</protein>
<dbReference type="AlphaFoldDB" id="A0A5N7ASN0"/>
<dbReference type="Proteomes" id="UP000326198">
    <property type="component" value="Unassembled WGS sequence"/>
</dbReference>